<keyword evidence="5" id="KW-0804">Transcription</keyword>
<dbReference type="Proteomes" id="UP001370490">
    <property type="component" value="Unassembled WGS sequence"/>
</dbReference>
<evidence type="ECO:0000256" key="6">
    <source>
        <dbReference type="ARBA" id="ARBA00023242"/>
    </source>
</evidence>
<evidence type="ECO:0000256" key="2">
    <source>
        <dbReference type="ARBA" id="ARBA00022737"/>
    </source>
</evidence>
<keyword evidence="6" id="KW-0539">Nucleus</keyword>
<dbReference type="PANTHER" id="PTHR47997">
    <property type="entry name" value="MYB DOMAIN PROTEIN 55"/>
    <property type="match status" value="1"/>
</dbReference>
<evidence type="ECO:0000256" key="4">
    <source>
        <dbReference type="ARBA" id="ARBA00023125"/>
    </source>
</evidence>
<keyword evidence="10" id="KW-1185">Reference proteome</keyword>
<dbReference type="GO" id="GO:0005634">
    <property type="term" value="C:nucleus"/>
    <property type="evidence" value="ECO:0007669"/>
    <property type="project" value="UniProtKB-SubCell"/>
</dbReference>
<comment type="subcellular location">
    <subcellularLocation>
        <location evidence="1">Nucleus</location>
    </subcellularLocation>
</comment>
<evidence type="ECO:0000256" key="1">
    <source>
        <dbReference type="ARBA" id="ARBA00004123"/>
    </source>
</evidence>
<dbReference type="PROSITE" id="PS51294">
    <property type="entry name" value="HTH_MYB"/>
    <property type="match status" value="2"/>
</dbReference>
<sequence length="229" mass="26248">MVRAPLGHNLELRKRTWSPAEDQKLIAYISQNGITNWRQMAENTGLLRSGKSCRLRWLNYLQPGIKRGDFSVQEDETILKLHEELGNQWARIALQLPGRTDNEIKNRWNSCLKKRSKSVNPSPGMAEADRMKKLKTKANMESSPQLNEQNSIEQVKPKLETFKENFSSLEFLDGILYSPEIASITWEQNIDSHSAGISADLCGNFWEDPLIAVDNHMLDNFGHPRALRF</sequence>
<evidence type="ECO:0000256" key="3">
    <source>
        <dbReference type="ARBA" id="ARBA00023015"/>
    </source>
</evidence>
<dbReference type="Pfam" id="PF00249">
    <property type="entry name" value="Myb_DNA-binding"/>
    <property type="match status" value="2"/>
</dbReference>
<dbReference type="CDD" id="cd00167">
    <property type="entry name" value="SANT"/>
    <property type="match status" value="2"/>
</dbReference>
<protein>
    <submittedName>
        <fullName evidence="9">SANT/Myb domain</fullName>
    </submittedName>
</protein>
<feature type="domain" description="HTH myb-type" evidence="8">
    <location>
        <begin position="62"/>
        <end position="116"/>
    </location>
</feature>
<proteinExistence type="predicted"/>
<dbReference type="SUPFAM" id="SSF46689">
    <property type="entry name" value="Homeodomain-like"/>
    <property type="match status" value="1"/>
</dbReference>
<evidence type="ECO:0000259" key="8">
    <source>
        <dbReference type="PROSITE" id="PS51294"/>
    </source>
</evidence>
<dbReference type="Gene3D" id="1.10.10.60">
    <property type="entry name" value="Homeodomain-like"/>
    <property type="match status" value="2"/>
</dbReference>
<dbReference type="SMART" id="SM00717">
    <property type="entry name" value="SANT"/>
    <property type="match status" value="2"/>
</dbReference>
<evidence type="ECO:0000259" key="7">
    <source>
        <dbReference type="PROSITE" id="PS50090"/>
    </source>
</evidence>
<evidence type="ECO:0000313" key="10">
    <source>
        <dbReference type="Proteomes" id="UP001370490"/>
    </source>
</evidence>
<keyword evidence="4" id="KW-0238">DNA-binding</keyword>
<keyword evidence="2" id="KW-0677">Repeat</keyword>
<evidence type="ECO:0000256" key="5">
    <source>
        <dbReference type="ARBA" id="ARBA00023163"/>
    </source>
</evidence>
<comment type="caution">
    <text evidence="9">The sequence shown here is derived from an EMBL/GenBank/DDBJ whole genome shotgun (WGS) entry which is preliminary data.</text>
</comment>
<dbReference type="InterPro" id="IPR051953">
    <property type="entry name" value="Plant_SW-associated_TFs"/>
</dbReference>
<gene>
    <name evidence="9" type="ORF">RJ641_018187</name>
</gene>
<keyword evidence="3" id="KW-0805">Transcription regulation</keyword>
<dbReference type="EMBL" id="JBAMMX010000023">
    <property type="protein sequence ID" value="KAK6917436.1"/>
    <property type="molecule type" value="Genomic_DNA"/>
</dbReference>
<feature type="domain" description="Myb-like" evidence="7">
    <location>
        <begin position="9"/>
        <end position="61"/>
    </location>
</feature>
<reference evidence="9 10" key="1">
    <citation type="submission" date="2023-12" db="EMBL/GenBank/DDBJ databases">
        <title>A high-quality genome assembly for Dillenia turbinata (Dilleniales).</title>
        <authorList>
            <person name="Chanderbali A."/>
        </authorList>
    </citation>
    <scope>NUCLEOTIDE SEQUENCE [LARGE SCALE GENOMIC DNA]</scope>
    <source>
        <strain evidence="9">LSX21</strain>
        <tissue evidence="9">Leaf</tissue>
    </source>
</reference>
<dbReference type="FunFam" id="1.10.10.60:FF:000001">
    <property type="entry name" value="MYB-related transcription factor"/>
    <property type="match status" value="1"/>
</dbReference>
<dbReference type="PROSITE" id="PS50090">
    <property type="entry name" value="MYB_LIKE"/>
    <property type="match status" value="2"/>
</dbReference>
<dbReference type="GO" id="GO:0003677">
    <property type="term" value="F:DNA binding"/>
    <property type="evidence" value="ECO:0007669"/>
    <property type="project" value="UniProtKB-KW"/>
</dbReference>
<dbReference type="AlphaFoldDB" id="A0AAN8USY0"/>
<evidence type="ECO:0000313" key="9">
    <source>
        <dbReference type="EMBL" id="KAK6917436.1"/>
    </source>
</evidence>
<organism evidence="9 10">
    <name type="scientific">Dillenia turbinata</name>
    <dbReference type="NCBI Taxonomy" id="194707"/>
    <lineage>
        <taxon>Eukaryota</taxon>
        <taxon>Viridiplantae</taxon>
        <taxon>Streptophyta</taxon>
        <taxon>Embryophyta</taxon>
        <taxon>Tracheophyta</taxon>
        <taxon>Spermatophyta</taxon>
        <taxon>Magnoliopsida</taxon>
        <taxon>eudicotyledons</taxon>
        <taxon>Gunneridae</taxon>
        <taxon>Pentapetalae</taxon>
        <taxon>Dilleniales</taxon>
        <taxon>Dilleniaceae</taxon>
        <taxon>Dillenia</taxon>
    </lineage>
</organism>
<dbReference type="InterPro" id="IPR017930">
    <property type="entry name" value="Myb_dom"/>
</dbReference>
<dbReference type="InterPro" id="IPR001005">
    <property type="entry name" value="SANT/Myb"/>
</dbReference>
<name>A0AAN8USY0_9MAGN</name>
<feature type="domain" description="HTH myb-type" evidence="8">
    <location>
        <begin position="9"/>
        <end position="61"/>
    </location>
</feature>
<dbReference type="PANTHER" id="PTHR47997:SF28">
    <property type="entry name" value="TRANSCRIPTION FACTOR MYB15-LIKE"/>
    <property type="match status" value="1"/>
</dbReference>
<dbReference type="InterPro" id="IPR009057">
    <property type="entry name" value="Homeodomain-like_sf"/>
</dbReference>
<feature type="domain" description="Myb-like" evidence="7">
    <location>
        <begin position="62"/>
        <end position="112"/>
    </location>
</feature>
<accession>A0AAN8USY0</accession>